<reference evidence="1" key="1">
    <citation type="submission" date="2017-02" db="UniProtKB">
        <authorList>
            <consortium name="WormBaseParasite"/>
        </authorList>
    </citation>
    <scope>IDENTIFICATION</scope>
</reference>
<name>A0A0M3JEC6_ANISI</name>
<sequence>LIQIATNATTDDKYEPTVIDVYGRKLSHPVAYPHTMEVFDSAGAVSISTICVN</sequence>
<accession>A0A0M3JEC6</accession>
<dbReference type="WBParaSite" id="ASIM_0000597001-mRNA-1">
    <property type="protein sequence ID" value="ASIM_0000597001-mRNA-1"/>
    <property type="gene ID" value="ASIM_0000597001"/>
</dbReference>
<evidence type="ECO:0000313" key="1">
    <source>
        <dbReference type="WBParaSite" id="ASIM_0000597001-mRNA-1"/>
    </source>
</evidence>
<proteinExistence type="predicted"/>
<dbReference type="AlphaFoldDB" id="A0A0M3JEC6"/>
<organism evidence="1">
    <name type="scientific">Anisakis simplex</name>
    <name type="common">Herring worm</name>
    <dbReference type="NCBI Taxonomy" id="6269"/>
    <lineage>
        <taxon>Eukaryota</taxon>
        <taxon>Metazoa</taxon>
        <taxon>Ecdysozoa</taxon>
        <taxon>Nematoda</taxon>
        <taxon>Chromadorea</taxon>
        <taxon>Rhabditida</taxon>
        <taxon>Spirurina</taxon>
        <taxon>Ascaridomorpha</taxon>
        <taxon>Ascaridoidea</taxon>
        <taxon>Anisakidae</taxon>
        <taxon>Anisakis</taxon>
        <taxon>Anisakis simplex complex</taxon>
    </lineage>
</organism>
<protein>
    <submittedName>
        <fullName evidence="1">Peptidase S8</fullName>
    </submittedName>
</protein>